<proteinExistence type="predicted"/>
<feature type="transmembrane region" description="Helical" evidence="1">
    <location>
        <begin position="51"/>
        <end position="73"/>
    </location>
</feature>
<keyword evidence="1" id="KW-0472">Membrane</keyword>
<name>A0A448AC15_STRVE</name>
<protein>
    <submittedName>
        <fullName evidence="2">Uncharacterized protein</fullName>
    </submittedName>
</protein>
<dbReference type="Proteomes" id="UP000703822">
    <property type="component" value="Unassembled WGS sequence"/>
</dbReference>
<dbReference type="AlphaFoldDB" id="A0A448AC15"/>
<evidence type="ECO:0000313" key="4">
    <source>
        <dbReference type="Proteomes" id="UP000703822"/>
    </source>
</evidence>
<dbReference type="RefSeq" id="WP_003096271.1">
    <property type="nucleotide sequence ID" value="NZ_CAJLUV010000067.1"/>
</dbReference>
<sequence>MTKKEQLEIERQRRETALKNTFFNRYLLLRYTIALFFFGNIYWLLNQFIRPSFVIVLPITLIILAILATVEQFRLYGKRDERLKVTQMFVRSQAVIQVGLLVLTWTSLFTTLFPIFENNQAARFFVFVILLLGLGLCLLNLKRIQEIYERKDKAYQRFIQLEKSSITL</sequence>
<accession>A0A448AC15</accession>
<evidence type="ECO:0000313" key="3">
    <source>
        <dbReference type="EMBL" id="MDN5270330.1"/>
    </source>
</evidence>
<organism evidence="2 4">
    <name type="scientific">Streptococcus vestibularis</name>
    <dbReference type="NCBI Taxonomy" id="1343"/>
    <lineage>
        <taxon>Bacteria</taxon>
        <taxon>Bacillati</taxon>
        <taxon>Bacillota</taxon>
        <taxon>Bacilli</taxon>
        <taxon>Lactobacillales</taxon>
        <taxon>Streptococcaceae</taxon>
        <taxon>Streptococcus</taxon>
    </lineage>
</organism>
<feature type="transmembrane region" description="Helical" evidence="1">
    <location>
        <begin position="27"/>
        <end position="45"/>
    </location>
</feature>
<evidence type="ECO:0000313" key="2">
    <source>
        <dbReference type="EMBL" id="MBS6097381.1"/>
    </source>
</evidence>
<dbReference type="EMBL" id="JAUJGC010000039">
    <property type="protein sequence ID" value="MDN5270330.1"/>
    <property type="molecule type" value="Genomic_DNA"/>
</dbReference>
<reference evidence="2" key="1">
    <citation type="submission" date="2021-05" db="EMBL/GenBank/DDBJ databases">
        <title>Infant gut strain persistence is associated with maternal origin, phylogeny, and functional potential including surface adhesion and iron acquisition.</title>
        <authorList>
            <person name="Lou Y.C."/>
        </authorList>
    </citation>
    <scope>NUCLEOTIDE SEQUENCE</scope>
    <source>
        <strain evidence="2">L3_122_031G1_dasL3_122_031G1_maxbin2.maxbin.025s ta_sub</strain>
    </source>
</reference>
<evidence type="ECO:0000256" key="1">
    <source>
        <dbReference type="SAM" id="Phobius"/>
    </source>
</evidence>
<reference evidence="3" key="2">
    <citation type="submission" date="2023-07" db="EMBL/GenBank/DDBJ databases">
        <title>SVep1, a Temperate Phage of Human Oral Commensal Streptococcus vestibularis.</title>
        <authorList>
            <person name="Wu M."/>
            <person name="Zhu Y."/>
            <person name="Li Y."/>
        </authorList>
    </citation>
    <scope>NUCLEOTIDE SEQUENCE</scope>
    <source>
        <strain evidence="3">SVE8</strain>
    </source>
</reference>
<keyword evidence="1" id="KW-0812">Transmembrane</keyword>
<dbReference type="Proteomes" id="UP001172310">
    <property type="component" value="Unassembled WGS sequence"/>
</dbReference>
<gene>
    <name evidence="2" type="ORF">KH901_02705</name>
    <name evidence="3" type="ORF">QY913_09460</name>
</gene>
<keyword evidence="1" id="KW-1133">Transmembrane helix</keyword>
<dbReference type="EMBL" id="JAHAGS010000037">
    <property type="protein sequence ID" value="MBS6097381.1"/>
    <property type="molecule type" value="Genomic_DNA"/>
</dbReference>
<comment type="caution">
    <text evidence="2">The sequence shown here is derived from an EMBL/GenBank/DDBJ whole genome shotgun (WGS) entry which is preliminary data.</text>
</comment>
<feature type="transmembrane region" description="Helical" evidence="1">
    <location>
        <begin position="94"/>
        <end position="116"/>
    </location>
</feature>
<feature type="transmembrane region" description="Helical" evidence="1">
    <location>
        <begin position="122"/>
        <end position="141"/>
    </location>
</feature>
<dbReference type="GeneID" id="61565542"/>